<organism evidence="4 5">
    <name type="scientific">Phytophthora megakarya</name>
    <dbReference type="NCBI Taxonomy" id="4795"/>
    <lineage>
        <taxon>Eukaryota</taxon>
        <taxon>Sar</taxon>
        <taxon>Stramenopiles</taxon>
        <taxon>Oomycota</taxon>
        <taxon>Peronosporomycetes</taxon>
        <taxon>Peronosporales</taxon>
        <taxon>Peronosporaceae</taxon>
        <taxon>Phytophthora</taxon>
    </lineage>
</organism>
<feature type="domain" description="Reverse transcriptase" evidence="2">
    <location>
        <begin position="207"/>
        <end position="264"/>
    </location>
</feature>
<keyword evidence="1" id="KW-0511">Multifunctional enzyme</keyword>
<dbReference type="PANTHER" id="PTHR37984">
    <property type="entry name" value="PROTEIN CBG26694"/>
    <property type="match status" value="1"/>
</dbReference>
<dbReference type="OrthoDB" id="123592at2759"/>
<dbReference type="EMBL" id="NBNE01015121">
    <property type="protein sequence ID" value="OWY93975.1"/>
    <property type="molecule type" value="Genomic_DNA"/>
</dbReference>
<evidence type="ECO:0000259" key="3">
    <source>
        <dbReference type="Pfam" id="PF17919"/>
    </source>
</evidence>
<evidence type="ECO:0000313" key="5">
    <source>
        <dbReference type="Proteomes" id="UP000198211"/>
    </source>
</evidence>
<reference evidence="5" key="1">
    <citation type="submission" date="2017-03" db="EMBL/GenBank/DDBJ databases">
        <title>Phytopthora megakarya and P. palmivora, two closely related causual agents of cacao black pod achieved similar genome size and gene model numbers by different mechanisms.</title>
        <authorList>
            <person name="Ali S."/>
            <person name="Shao J."/>
            <person name="Larry D.J."/>
            <person name="Kronmiller B."/>
            <person name="Shen D."/>
            <person name="Strem M.D."/>
            <person name="Melnick R.L."/>
            <person name="Guiltinan M.J."/>
            <person name="Tyler B.M."/>
            <person name="Meinhardt L.W."/>
            <person name="Bailey B.A."/>
        </authorList>
    </citation>
    <scope>NUCLEOTIDE SEQUENCE [LARGE SCALE GENOMIC DNA]</scope>
    <source>
        <strain evidence="5">zdho120</strain>
    </source>
</reference>
<accession>A0A225ULT1</accession>
<evidence type="ECO:0000259" key="2">
    <source>
        <dbReference type="Pfam" id="PF00078"/>
    </source>
</evidence>
<dbReference type="Pfam" id="PF17919">
    <property type="entry name" value="RT_RNaseH_2"/>
    <property type="match status" value="1"/>
</dbReference>
<dbReference type="Pfam" id="PF00078">
    <property type="entry name" value="RVT_1"/>
    <property type="match status" value="2"/>
</dbReference>
<feature type="non-terminal residue" evidence="4">
    <location>
        <position position="392"/>
    </location>
</feature>
<feature type="domain" description="Reverse transcriptase/retrotransposon-derived protein RNase H-like" evidence="3">
    <location>
        <begin position="327"/>
        <end position="379"/>
    </location>
</feature>
<dbReference type="InterPro" id="IPR043502">
    <property type="entry name" value="DNA/RNA_pol_sf"/>
</dbReference>
<sequence>MLVLAMNGELQNERLNEWLVELGDTVTPLENEEEVQIGIKEPAGRNLMLKLLRAYRNLAKPCGDCPPATSLDVRHHIDTGNASPILLKRRRQSHVEEEVVNDNVKKMLSAGVIEESNGAWGFPVVLVRKKDGEVRFCIDYRALNKVTKRDVYPLPRVDETLEALGRALFFTTLDLRAGYWQIRMASEDQDKTAFTTKQGLFRGLTWSTCLVYLDDIIIFTKGDIQRYIVEVAGVFERLAMAGLTLTLKKCSFAVQSMEYLGHELSSEGVRPLSRLVSAVRDFPRPTDTKEVKKFVHLAGYYRRFIEGFGALMAPLTKQLRKTAEWEWTEDQETAFEHVKAILTTKPLLIYPDFSKPFRLLTDASKIGLGACLLASGSRGRLETGGICQQGQQ</sequence>
<evidence type="ECO:0000256" key="1">
    <source>
        <dbReference type="ARBA" id="ARBA00023268"/>
    </source>
</evidence>
<dbReference type="Gene3D" id="3.30.70.270">
    <property type="match status" value="2"/>
</dbReference>
<dbReference type="FunFam" id="3.30.70.270:FF:000003">
    <property type="entry name" value="Transposon Ty3-G Gag-Pol polyprotein"/>
    <property type="match status" value="1"/>
</dbReference>
<evidence type="ECO:0008006" key="6">
    <source>
        <dbReference type="Google" id="ProtNLM"/>
    </source>
</evidence>
<dbReference type="Proteomes" id="UP000198211">
    <property type="component" value="Unassembled WGS sequence"/>
</dbReference>
<dbReference type="FunFam" id="3.30.70.270:FF:000026">
    <property type="entry name" value="Transposon Ty3-G Gag-Pol polyprotein"/>
    <property type="match status" value="1"/>
</dbReference>
<dbReference type="InterPro" id="IPR000477">
    <property type="entry name" value="RT_dom"/>
</dbReference>
<dbReference type="AlphaFoldDB" id="A0A225ULT1"/>
<dbReference type="InterPro" id="IPR041577">
    <property type="entry name" value="RT_RNaseH_2"/>
</dbReference>
<dbReference type="GO" id="GO:0003824">
    <property type="term" value="F:catalytic activity"/>
    <property type="evidence" value="ECO:0007669"/>
    <property type="project" value="UniProtKB-KW"/>
</dbReference>
<evidence type="ECO:0000313" key="4">
    <source>
        <dbReference type="EMBL" id="OWY93975.1"/>
    </source>
</evidence>
<keyword evidence="5" id="KW-1185">Reference proteome</keyword>
<dbReference type="CDD" id="cd01647">
    <property type="entry name" value="RT_LTR"/>
    <property type="match status" value="1"/>
</dbReference>
<dbReference type="InterPro" id="IPR043128">
    <property type="entry name" value="Rev_trsase/Diguanyl_cyclase"/>
</dbReference>
<comment type="caution">
    <text evidence="4">The sequence shown here is derived from an EMBL/GenBank/DDBJ whole genome shotgun (WGS) entry which is preliminary data.</text>
</comment>
<gene>
    <name evidence="4" type="ORF">PHMEG_00036437</name>
</gene>
<dbReference type="PANTHER" id="PTHR37984:SF5">
    <property type="entry name" value="PROTEIN NYNRIN-LIKE"/>
    <property type="match status" value="1"/>
</dbReference>
<feature type="domain" description="Reverse transcriptase" evidence="2">
    <location>
        <begin position="127"/>
        <end position="198"/>
    </location>
</feature>
<dbReference type="SUPFAM" id="SSF56672">
    <property type="entry name" value="DNA/RNA polymerases"/>
    <property type="match status" value="1"/>
</dbReference>
<protein>
    <recommendedName>
        <fullName evidence="6">Reverse transcriptase domain-containing protein</fullName>
    </recommendedName>
</protein>
<proteinExistence type="predicted"/>
<dbReference type="InterPro" id="IPR050951">
    <property type="entry name" value="Retrovirus_Pol_polyprotein"/>
</dbReference>
<name>A0A225ULT1_9STRA</name>